<keyword evidence="4 12" id="KW-0812">Transmembrane</keyword>
<proteinExistence type="inferred from homology"/>
<keyword evidence="6 12" id="KW-1133">Transmembrane helix</keyword>
<dbReference type="SUPFAM" id="SSF158442">
    <property type="entry name" value="DsbB-like"/>
    <property type="match status" value="1"/>
</dbReference>
<feature type="transmembrane region" description="Helical" evidence="13">
    <location>
        <begin position="109"/>
        <end position="132"/>
    </location>
</feature>
<keyword evidence="9 12" id="KW-1015">Disulfide bond</keyword>
<organism evidence="14 15">
    <name type="scientific">Alkalicoccus saliphilus</name>
    <dbReference type="NCBI Taxonomy" id="200989"/>
    <lineage>
        <taxon>Bacteria</taxon>
        <taxon>Bacillati</taxon>
        <taxon>Bacillota</taxon>
        <taxon>Bacilli</taxon>
        <taxon>Bacillales</taxon>
        <taxon>Bacillaceae</taxon>
        <taxon>Alkalicoccus</taxon>
    </lineage>
</organism>
<dbReference type="AlphaFoldDB" id="A0A2T4U787"/>
<keyword evidence="12" id="KW-1003">Cell membrane</keyword>
<evidence type="ECO:0000256" key="13">
    <source>
        <dbReference type="SAM" id="Phobius"/>
    </source>
</evidence>
<dbReference type="InterPro" id="IPR003752">
    <property type="entry name" value="DiS_bond_form_DsbB/BdbC"/>
</dbReference>
<evidence type="ECO:0000256" key="6">
    <source>
        <dbReference type="ARBA" id="ARBA00022989"/>
    </source>
</evidence>
<evidence type="ECO:0000256" key="9">
    <source>
        <dbReference type="ARBA" id="ARBA00023157"/>
    </source>
</evidence>
<evidence type="ECO:0000256" key="12">
    <source>
        <dbReference type="HAMAP-Rule" id="MF_00287"/>
    </source>
</evidence>
<keyword evidence="7 12" id="KW-0560">Oxidoreductase</keyword>
<evidence type="ECO:0000256" key="10">
    <source>
        <dbReference type="ARBA" id="ARBA00023186"/>
    </source>
</evidence>
<gene>
    <name evidence="12" type="primary">bdbC</name>
    <name evidence="14" type="ORF">C6Y45_06550</name>
</gene>
<keyword evidence="11 12" id="KW-0676">Redox-active center</keyword>
<comment type="similarity">
    <text evidence="2 12">Belongs to the DsbB family. BdbC subfamily.</text>
</comment>
<dbReference type="EMBL" id="PZJJ01000008">
    <property type="protein sequence ID" value="PTL39269.1"/>
    <property type="molecule type" value="Genomic_DNA"/>
</dbReference>
<evidence type="ECO:0000256" key="11">
    <source>
        <dbReference type="ARBA" id="ARBA00023284"/>
    </source>
</evidence>
<evidence type="ECO:0000256" key="4">
    <source>
        <dbReference type="ARBA" id="ARBA00022692"/>
    </source>
</evidence>
<protein>
    <recommendedName>
        <fullName evidence="12">Probable disulfide formation protein</fullName>
    </recommendedName>
    <alternativeName>
        <fullName evidence="12">Disulfide oxidoreductase</fullName>
    </alternativeName>
    <alternativeName>
        <fullName evidence="12">Thiol-disulfide oxidoreductase</fullName>
    </alternativeName>
</protein>
<comment type="caution">
    <text evidence="14">The sequence shown here is derived from an EMBL/GenBank/DDBJ whole genome shotgun (WGS) entry which is preliminary data.</text>
</comment>
<dbReference type="Proteomes" id="UP000240509">
    <property type="component" value="Unassembled WGS sequence"/>
</dbReference>
<evidence type="ECO:0000256" key="2">
    <source>
        <dbReference type="ARBA" id="ARBA00007602"/>
    </source>
</evidence>
<dbReference type="GO" id="GO:0015035">
    <property type="term" value="F:protein-disulfide reductase activity"/>
    <property type="evidence" value="ECO:0007669"/>
    <property type="project" value="UniProtKB-UniRule"/>
</dbReference>
<feature type="transmembrane region" description="Helical" evidence="13">
    <location>
        <begin position="7"/>
        <end position="27"/>
    </location>
</feature>
<keyword evidence="10 12" id="KW-0143">Chaperone</keyword>
<dbReference type="GO" id="GO:0006457">
    <property type="term" value="P:protein folding"/>
    <property type="evidence" value="ECO:0007669"/>
    <property type="project" value="InterPro"/>
</dbReference>
<dbReference type="HAMAP" id="MF_00287">
    <property type="entry name" value="BdbC"/>
    <property type="match status" value="1"/>
</dbReference>
<evidence type="ECO:0000313" key="15">
    <source>
        <dbReference type="Proteomes" id="UP000240509"/>
    </source>
</evidence>
<evidence type="ECO:0000256" key="8">
    <source>
        <dbReference type="ARBA" id="ARBA00023136"/>
    </source>
</evidence>
<dbReference type="RefSeq" id="WP_107584430.1">
    <property type="nucleotide sequence ID" value="NZ_PZJJ01000008.1"/>
</dbReference>
<keyword evidence="8 12" id="KW-0472">Membrane</keyword>
<dbReference type="InterPro" id="IPR023380">
    <property type="entry name" value="DsbB-like_sf"/>
</dbReference>
<dbReference type="PIRSF" id="PIRSF036659">
    <property type="entry name" value="BdbC"/>
    <property type="match status" value="1"/>
</dbReference>
<keyword evidence="15" id="KW-1185">Reference proteome</keyword>
<dbReference type="OrthoDB" id="158402at2"/>
<feature type="transmembrane region" description="Helical" evidence="13">
    <location>
        <begin position="39"/>
        <end position="57"/>
    </location>
</feature>
<dbReference type="PANTHER" id="PTHR43469:SF1">
    <property type="entry name" value="SPBETA PROPHAGE-DERIVED DISULFIDE BOND FORMATION PROTEIN B"/>
    <property type="match status" value="1"/>
</dbReference>
<keyword evidence="3 12" id="KW-0813">Transport</keyword>
<dbReference type="Pfam" id="PF02600">
    <property type="entry name" value="DsbB"/>
    <property type="match status" value="1"/>
</dbReference>
<evidence type="ECO:0000256" key="7">
    <source>
        <dbReference type="ARBA" id="ARBA00023002"/>
    </source>
</evidence>
<comment type="caution">
    <text evidence="12">Lacks conserved residue(s) required for the propagation of feature annotation.</text>
</comment>
<evidence type="ECO:0000256" key="3">
    <source>
        <dbReference type="ARBA" id="ARBA00022448"/>
    </source>
</evidence>
<feature type="transmembrane region" description="Helical" evidence="13">
    <location>
        <begin position="64"/>
        <end position="83"/>
    </location>
</feature>
<evidence type="ECO:0000256" key="1">
    <source>
        <dbReference type="ARBA" id="ARBA00004141"/>
    </source>
</evidence>
<feature type="disulfide bond" description="Redox-active" evidence="12">
    <location>
        <begin position="35"/>
        <end position="38"/>
    </location>
</feature>
<comment type="subcellular location">
    <subcellularLocation>
        <location evidence="12">Cell membrane</location>
        <topology evidence="12">Multi-pass membrane protein</topology>
    </subcellularLocation>
    <subcellularLocation>
        <location evidence="1">Membrane</location>
        <topology evidence="1">Multi-pass membrane protein</topology>
    </subcellularLocation>
</comment>
<name>A0A2T4U787_9BACI</name>
<reference evidence="14 15" key="1">
    <citation type="submission" date="2018-03" db="EMBL/GenBank/DDBJ databases">
        <title>Alkalicoccus saliphilus sp. nov., isolated from a mineral pool.</title>
        <authorList>
            <person name="Zhao B."/>
        </authorList>
    </citation>
    <scope>NUCLEOTIDE SEQUENCE [LARGE SCALE GENOMIC DNA]</scope>
    <source>
        <strain evidence="14 15">6AG</strain>
    </source>
</reference>
<dbReference type="Gene3D" id="1.20.1550.10">
    <property type="entry name" value="DsbB-like"/>
    <property type="match status" value="1"/>
</dbReference>
<keyword evidence="5 12" id="KW-0249">Electron transport</keyword>
<evidence type="ECO:0000313" key="14">
    <source>
        <dbReference type="EMBL" id="PTL39269.1"/>
    </source>
</evidence>
<evidence type="ECO:0000256" key="5">
    <source>
        <dbReference type="ARBA" id="ARBA00022982"/>
    </source>
</evidence>
<comment type="function">
    <text evidence="12">Required for disulfide bond formation in some proteins.</text>
</comment>
<sequence>MKNKVENYILSAWAAAFTAVLGSLFFSEILNYVPCDLCWVQRIFMYPLAVILAVAFVKKDAGAVKYALPLSIIGGGVSLYHFLIQKVPAMSEQGTACGIVPCNAEYINWAGFITIPFLAFTAFTFISVLLLLTAQAAKRS</sequence>
<dbReference type="GO" id="GO:0005886">
    <property type="term" value="C:plasma membrane"/>
    <property type="evidence" value="ECO:0007669"/>
    <property type="project" value="UniProtKB-SubCell"/>
</dbReference>
<dbReference type="NCBIfam" id="NF002849">
    <property type="entry name" value="PRK03113.1"/>
    <property type="match status" value="1"/>
</dbReference>
<accession>A0A2T4U787</accession>
<dbReference type="InterPro" id="IPR012187">
    <property type="entry name" value="Disulphide_bond_form_BdbC"/>
</dbReference>
<dbReference type="PANTHER" id="PTHR43469">
    <property type="entry name" value="DISULFIDE FORMATION PROTEIN-RELATED"/>
    <property type="match status" value="1"/>
</dbReference>